<dbReference type="EMBL" id="JAHFVK010000002">
    <property type="protein sequence ID" value="MBT2134524.1"/>
    <property type="molecule type" value="Genomic_DNA"/>
</dbReference>
<dbReference type="Proteomes" id="UP000811255">
    <property type="component" value="Unassembled WGS sequence"/>
</dbReference>
<sequence length="75" mass="8463">MSQTFEFYDSRAREAAAEAERADLVMVRERALRAEKTWRGLAAQAKKVERDRVKAEEVRAERRAAEAALLASPNG</sequence>
<proteinExistence type="predicted"/>
<evidence type="ECO:0000313" key="2">
    <source>
        <dbReference type="Proteomes" id="UP000811255"/>
    </source>
</evidence>
<protein>
    <submittedName>
        <fullName evidence="1">Uncharacterized protein</fullName>
    </submittedName>
</protein>
<organism evidence="1 2">
    <name type="scientific">Croceibacterium selenioxidans</name>
    <dbReference type="NCBI Taxonomy" id="2838833"/>
    <lineage>
        <taxon>Bacteria</taxon>
        <taxon>Pseudomonadati</taxon>
        <taxon>Pseudomonadota</taxon>
        <taxon>Alphaproteobacteria</taxon>
        <taxon>Sphingomonadales</taxon>
        <taxon>Erythrobacteraceae</taxon>
        <taxon>Croceibacterium</taxon>
    </lineage>
</organism>
<gene>
    <name evidence="1" type="ORF">KK137_09280</name>
</gene>
<accession>A0ABS5W4B1</accession>
<keyword evidence="2" id="KW-1185">Reference proteome</keyword>
<dbReference type="RefSeq" id="WP_214536164.1">
    <property type="nucleotide sequence ID" value="NZ_JAHFVK010000002.1"/>
</dbReference>
<comment type="caution">
    <text evidence="1">The sequence shown here is derived from an EMBL/GenBank/DDBJ whole genome shotgun (WGS) entry which is preliminary data.</text>
</comment>
<evidence type="ECO:0000313" key="1">
    <source>
        <dbReference type="EMBL" id="MBT2134524.1"/>
    </source>
</evidence>
<reference evidence="1 2" key="1">
    <citation type="submission" date="2021-05" db="EMBL/GenBank/DDBJ databases">
        <title>Croceibacterium sp. LX-88 genome sequence.</title>
        <authorList>
            <person name="Luo X."/>
        </authorList>
    </citation>
    <scope>NUCLEOTIDE SEQUENCE [LARGE SCALE GENOMIC DNA]</scope>
    <source>
        <strain evidence="1 2">LX-88</strain>
    </source>
</reference>
<name>A0ABS5W4B1_9SPHN</name>